<accession>A0A075JCU0</accession>
<dbReference type="Pfam" id="PF06781">
    <property type="entry name" value="CrgA"/>
    <property type="match status" value="1"/>
</dbReference>
<evidence type="ECO:0000256" key="3">
    <source>
        <dbReference type="ARBA" id="ARBA00022692"/>
    </source>
</evidence>
<evidence type="ECO:0000256" key="2">
    <source>
        <dbReference type="ARBA" id="ARBA00022618"/>
    </source>
</evidence>
<evidence type="ECO:0000313" key="9">
    <source>
        <dbReference type="Proteomes" id="UP000027986"/>
    </source>
</evidence>
<dbReference type="STRING" id="1274.HX89_00755"/>
<keyword evidence="3 7" id="KW-0812">Transmembrane</keyword>
<dbReference type="Proteomes" id="UP000027986">
    <property type="component" value="Chromosome"/>
</dbReference>
<reference evidence="8 9" key="1">
    <citation type="submission" date="2014-07" db="EMBL/GenBank/DDBJ databases">
        <title>Genome Sequencing of Dermacoccus nishinomiyaensis.</title>
        <authorList>
            <person name="Hong K.W."/>
            <person name="Chan K.G."/>
        </authorList>
    </citation>
    <scope>NUCLEOTIDE SEQUENCE [LARGE SCALE GENOMIC DNA]</scope>
    <source>
        <strain evidence="8 9">M25</strain>
    </source>
</reference>
<dbReference type="KEGG" id="dni:HX89_00755"/>
<evidence type="ECO:0000256" key="5">
    <source>
        <dbReference type="ARBA" id="ARBA00023136"/>
    </source>
</evidence>
<dbReference type="HOGENOM" id="CLU_149126_2_0_11"/>
<evidence type="ECO:0000256" key="4">
    <source>
        <dbReference type="ARBA" id="ARBA00022989"/>
    </source>
</evidence>
<dbReference type="EMBL" id="CP008889">
    <property type="protein sequence ID" value="AIF39769.1"/>
    <property type="molecule type" value="Genomic_DNA"/>
</dbReference>
<feature type="transmembrane region" description="Helical" evidence="7">
    <location>
        <begin position="21"/>
        <end position="44"/>
    </location>
</feature>
<dbReference type="GeneID" id="41839799"/>
<evidence type="ECO:0000256" key="7">
    <source>
        <dbReference type="HAMAP-Rule" id="MF_00631"/>
    </source>
</evidence>
<keyword evidence="4 7" id="KW-1133">Transmembrane helix</keyword>
<evidence type="ECO:0000256" key="1">
    <source>
        <dbReference type="ARBA" id="ARBA00022475"/>
    </source>
</evidence>
<keyword evidence="1 7" id="KW-1003">Cell membrane</keyword>
<dbReference type="GO" id="GO:0005886">
    <property type="term" value="C:plasma membrane"/>
    <property type="evidence" value="ECO:0007669"/>
    <property type="project" value="UniProtKB-SubCell"/>
</dbReference>
<evidence type="ECO:0000256" key="6">
    <source>
        <dbReference type="ARBA" id="ARBA00023306"/>
    </source>
</evidence>
<dbReference type="AlphaFoldDB" id="A0A075JCU0"/>
<organism evidence="8 9">
    <name type="scientific">Dermacoccus nishinomiyaensis</name>
    <dbReference type="NCBI Taxonomy" id="1274"/>
    <lineage>
        <taxon>Bacteria</taxon>
        <taxon>Bacillati</taxon>
        <taxon>Actinomycetota</taxon>
        <taxon>Actinomycetes</taxon>
        <taxon>Micrococcales</taxon>
        <taxon>Dermacoccaceae</taxon>
        <taxon>Dermacoccus</taxon>
    </lineage>
</organism>
<keyword evidence="6 7" id="KW-0131">Cell cycle</keyword>
<keyword evidence="5 7" id="KW-0472">Membrane</keyword>
<dbReference type="RefSeq" id="WP_006944615.1">
    <property type="nucleotide sequence ID" value="NZ_CAKZHM010000074.1"/>
</dbReference>
<feature type="transmembrane region" description="Helical" evidence="7">
    <location>
        <begin position="50"/>
        <end position="74"/>
    </location>
</feature>
<dbReference type="GO" id="GO:0051301">
    <property type="term" value="P:cell division"/>
    <property type="evidence" value="ECO:0007669"/>
    <property type="project" value="UniProtKB-UniRule"/>
</dbReference>
<comment type="similarity">
    <text evidence="7">Belongs to the CrgA family.</text>
</comment>
<keyword evidence="9" id="KW-1185">Reference proteome</keyword>
<proteinExistence type="inferred from homology"/>
<comment type="function">
    <text evidence="7">Involved in cell division.</text>
</comment>
<dbReference type="eggNOG" id="ENOG5031DYU">
    <property type="taxonomic scope" value="Bacteria"/>
</dbReference>
<comment type="subcellular location">
    <subcellularLocation>
        <location evidence="7">Cell membrane</location>
        <topology evidence="7">Multi-pass membrane protein</topology>
    </subcellularLocation>
</comment>
<dbReference type="OrthoDB" id="5189646at2"/>
<dbReference type="InterPro" id="IPR009619">
    <property type="entry name" value="CrgA"/>
</dbReference>
<evidence type="ECO:0000313" key="8">
    <source>
        <dbReference type="EMBL" id="AIF39769.1"/>
    </source>
</evidence>
<name>A0A075JCU0_9MICO</name>
<gene>
    <name evidence="7" type="primary">crgA</name>
    <name evidence="8" type="ORF">HX89_00755</name>
</gene>
<protein>
    <recommendedName>
        <fullName evidence="7">Cell division protein CrgA</fullName>
    </recommendedName>
</protein>
<sequence>MARKTTDATQRAAAGDGLNPRWWLPVALGLMLAGLAWVMVYYIASGTTSYPIPGIDAGNIVIGFAAIMVGFVMLTRWK</sequence>
<dbReference type="HAMAP" id="MF_00631">
    <property type="entry name" value="CrgA"/>
    <property type="match status" value="1"/>
</dbReference>
<keyword evidence="2 7" id="KW-0132">Cell division</keyword>